<dbReference type="RefSeq" id="WP_125659190.1">
    <property type="nucleotide sequence ID" value="NZ_AP019308.1"/>
</dbReference>
<evidence type="ECO:0000313" key="2">
    <source>
        <dbReference type="Proteomes" id="UP000275368"/>
    </source>
</evidence>
<protein>
    <submittedName>
        <fullName evidence="1">Uncharacterized protein</fullName>
    </submittedName>
</protein>
<gene>
    <name evidence="1" type="ORF">Back11_32740</name>
</gene>
<name>A0A3G9JG30_9BACL</name>
<evidence type="ECO:0000313" key="1">
    <source>
        <dbReference type="EMBL" id="BBH21929.1"/>
    </source>
</evidence>
<accession>A0A3G9JG30</accession>
<sequence>MEIEFQLADAHTKIGIAILHQYRVAPTCSKLKSYQVMELHESGIVVGRFTEQKRNRFRLGENPSGQQIVYNVSKDEQGV</sequence>
<keyword evidence="2" id="KW-1185">Reference proteome</keyword>
<dbReference type="AlphaFoldDB" id="A0A3G9JG30"/>
<dbReference type="KEGG" id="pbk:Back11_32740"/>
<organism evidence="1 2">
    <name type="scientific">Paenibacillus baekrokdamisoli</name>
    <dbReference type="NCBI Taxonomy" id="1712516"/>
    <lineage>
        <taxon>Bacteria</taxon>
        <taxon>Bacillati</taxon>
        <taxon>Bacillota</taxon>
        <taxon>Bacilli</taxon>
        <taxon>Bacillales</taxon>
        <taxon>Paenibacillaceae</taxon>
        <taxon>Paenibacillus</taxon>
    </lineage>
</organism>
<proteinExistence type="predicted"/>
<dbReference type="Proteomes" id="UP000275368">
    <property type="component" value="Chromosome"/>
</dbReference>
<reference evidence="1 2" key="1">
    <citation type="submission" date="2018-11" db="EMBL/GenBank/DDBJ databases">
        <title>Complete genome sequence of Paenibacillus baekrokdamisoli strain KCTC 33723.</title>
        <authorList>
            <person name="Kang S.W."/>
            <person name="Lee K.C."/>
            <person name="Kim K.K."/>
            <person name="Kim J.S."/>
            <person name="Kim D.S."/>
            <person name="Ko S.H."/>
            <person name="Yang S.H."/>
            <person name="Lee J.S."/>
        </authorList>
    </citation>
    <scope>NUCLEOTIDE SEQUENCE [LARGE SCALE GENOMIC DNA]</scope>
    <source>
        <strain evidence="1 2">KCTC 33723</strain>
    </source>
</reference>
<dbReference type="EMBL" id="AP019308">
    <property type="protein sequence ID" value="BBH21929.1"/>
    <property type="molecule type" value="Genomic_DNA"/>
</dbReference>